<organism evidence="1 2">
    <name type="scientific">Naegleria lovaniensis</name>
    <name type="common">Amoeba</name>
    <dbReference type="NCBI Taxonomy" id="51637"/>
    <lineage>
        <taxon>Eukaryota</taxon>
        <taxon>Discoba</taxon>
        <taxon>Heterolobosea</taxon>
        <taxon>Tetramitia</taxon>
        <taxon>Eutetramitia</taxon>
        <taxon>Vahlkampfiidae</taxon>
        <taxon>Naegleria</taxon>
    </lineage>
</organism>
<gene>
    <name evidence="1" type="ORF">C9374_008169</name>
</gene>
<sequence length="425" mass="49258">MKKRTLKQSSINSFLDGPKRIKKKFDPLLVDQYLDEHVWVMIIKFLPNRDVLTMRRVSKFIFQCACQVPMKIQFSKLSTFNELLNSSIKHLEYLCIPSYISEDCKQFLKSEKFQFLRKLEMECMDPSQLLSLCTSNMLSNVRELKIVVDDHNQYLEPLFQSNCFLNLEKITVNSYFHEICYWPAVVDGQLLKNVKTLQVLNNFHWQDVDTLHLVQGKYFQNITELTLDCPSLTCESIRTIANSNADLRVFDVIGKINFNTALDFITESSVFANLHSLAFSQGETYGPVKISTFSNFIKRLRCEMQKIEVPLDTMDDQTIKQLVCHPYTQKMSHLLIPSTTSRITVEGLKAIANWQTKNLRCICLTLCEPFIDTENFEEFLDDLECSVFRSTLENVTLDYAPVDCISRLTTILKHSEVIVYSDTTV</sequence>
<name>A0AA88GKQ9_NAELO</name>
<evidence type="ECO:0000313" key="2">
    <source>
        <dbReference type="Proteomes" id="UP000816034"/>
    </source>
</evidence>
<dbReference type="GeneID" id="68100623"/>
<dbReference type="InterPro" id="IPR032675">
    <property type="entry name" value="LRR_dom_sf"/>
</dbReference>
<evidence type="ECO:0008006" key="3">
    <source>
        <dbReference type="Google" id="ProtNLM"/>
    </source>
</evidence>
<keyword evidence="2" id="KW-1185">Reference proteome</keyword>
<reference evidence="1 2" key="1">
    <citation type="journal article" date="2018" name="BMC Genomics">
        <title>The genome of Naegleria lovaniensis, the basis for a comparative approach to unravel pathogenicity factors of the human pathogenic amoeba N. fowleri.</title>
        <authorList>
            <person name="Liechti N."/>
            <person name="Schurch N."/>
            <person name="Bruggmann R."/>
            <person name="Wittwer M."/>
        </authorList>
    </citation>
    <scope>NUCLEOTIDE SEQUENCE [LARGE SCALE GENOMIC DNA]</scope>
    <source>
        <strain evidence="1 2">ATCC 30569</strain>
    </source>
</reference>
<dbReference type="Proteomes" id="UP000816034">
    <property type="component" value="Unassembled WGS sequence"/>
</dbReference>
<dbReference type="AlphaFoldDB" id="A0AA88GKQ9"/>
<dbReference type="EMBL" id="PYSW02000032">
    <property type="protein sequence ID" value="KAG2378530.1"/>
    <property type="molecule type" value="Genomic_DNA"/>
</dbReference>
<protein>
    <recommendedName>
        <fullName evidence="3">F-box domain-containing protein</fullName>
    </recommendedName>
</protein>
<proteinExistence type="predicted"/>
<evidence type="ECO:0000313" key="1">
    <source>
        <dbReference type="EMBL" id="KAG2378530.1"/>
    </source>
</evidence>
<dbReference type="Gene3D" id="3.80.10.10">
    <property type="entry name" value="Ribonuclease Inhibitor"/>
    <property type="match status" value="1"/>
</dbReference>
<comment type="caution">
    <text evidence="1">The sequence shown here is derived from an EMBL/GenBank/DDBJ whole genome shotgun (WGS) entry which is preliminary data.</text>
</comment>
<dbReference type="RefSeq" id="XP_044545792.1">
    <property type="nucleotide sequence ID" value="XM_044698215.1"/>
</dbReference>
<accession>A0AA88GKQ9</accession>